<evidence type="ECO:0000256" key="1">
    <source>
        <dbReference type="ARBA" id="ARBA00006217"/>
    </source>
</evidence>
<feature type="binding site" evidence="7">
    <location>
        <position position="97"/>
    </location>
    <ligand>
        <name>Zn(2+)</name>
        <dbReference type="ChEBI" id="CHEBI:29105"/>
    </ligand>
</feature>
<dbReference type="GO" id="GO:0004089">
    <property type="term" value="F:carbonate dehydratase activity"/>
    <property type="evidence" value="ECO:0007669"/>
    <property type="project" value="UniProtKB-EC"/>
</dbReference>
<dbReference type="GO" id="GO:0015976">
    <property type="term" value="P:carbon utilization"/>
    <property type="evidence" value="ECO:0007669"/>
    <property type="project" value="InterPro"/>
</dbReference>
<keyword evidence="3 7" id="KW-0479">Metal-binding</keyword>
<evidence type="ECO:0000256" key="7">
    <source>
        <dbReference type="PIRSR" id="PIRSR601765-1"/>
    </source>
</evidence>
<evidence type="ECO:0000256" key="5">
    <source>
        <dbReference type="ARBA" id="ARBA00023239"/>
    </source>
</evidence>
<comment type="similarity">
    <text evidence="1">Belongs to the beta-class carbonic anhydrase family.</text>
</comment>
<accession>A0AAW9QLE0</accession>
<dbReference type="InterPro" id="IPR036874">
    <property type="entry name" value="Carbonic_anhydrase_sf"/>
</dbReference>
<keyword evidence="9" id="KW-1185">Reference proteome</keyword>
<sequence length="240" mass="25633">MSEVSRRQLIRYGGSLIGTGFAATILGSQLAKANDSRLLADSLPDRNQAITPDEAIAKLLEGNQRFAGDKRLNPHQDRQRVTEIAETQAPFAAILGCADSRVPAEIIFDQGLGDLFVCRVAGNIATSEEIGSLEYAAMILGAKAIVVLGHTHCGAVKVTLQGGRLPGQLGHLIDGIQVAVERADAQTGENKLERAVKANIVYQTQKVLTSDIIFGLSEKKQIKVVGAYYDLNTGKVNLLG</sequence>
<dbReference type="SUPFAM" id="SSF53056">
    <property type="entry name" value="beta-carbonic anhydrase, cab"/>
    <property type="match status" value="1"/>
</dbReference>
<dbReference type="PANTHER" id="PTHR11002">
    <property type="entry name" value="CARBONIC ANHYDRASE"/>
    <property type="match status" value="1"/>
</dbReference>
<dbReference type="InterPro" id="IPR015892">
    <property type="entry name" value="Carbonic_anhydrase_CS"/>
</dbReference>
<name>A0AAW9QLE0_9CHRO</name>
<dbReference type="SMART" id="SM00947">
    <property type="entry name" value="Pro_CA"/>
    <property type="match status" value="1"/>
</dbReference>
<evidence type="ECO:0000256" key="2">
    <source>
        <dbReference type="ARBA" id="ARBA00012925"/>
    </source>
</evidence>
<dbReference type="EC" id="4.2.1.1" evidence="2"/>
<dbReference type="EMBL" id="JBAFSM010000003">
    <property type="protein sequence ID" value="MEG3435964.1"/>
    <property type="molecule type" value="Genomic_DNA"/>
</dbReference>
<dbReference type="RefSeq" id="WP_332863414.1">
    <property type="nucleotide sequence ID" value="NZ_JBAFSM010000003.1"/>
</dbReference>
<organism evidence="8 9">
    <name type="scientific">Pannus brasiliensis CCIBt3594</name>
    <dbReference type="NCBI Taxonomy" id="1427578"/>
    <lineage>
        <taxon>Bacteria</taxon>
        <taxon>Bacillati</taxon>
        <taxon>Cyanobacteriota</taxon>
        <taxon>Cyanophyceae</taxon>
        <taxon>Oscillatoriophycideae</taxon>
        <taxon>Chroococcales</taxon>
        <taxon>Microcystaceae</taxon>
        <taxon>Pannus</taxon>
    </lineage>
</organism>
<gene>
    <name evidence="8" type="ORF">V0288_02435</name>
</gene>
<dbReference type="Gene3D" id="3.40.1050.10">
    <property type="entry name" value="Carbonic anhydrase"/>
    <property type="match status" value="1"/>
</dbReference>
<evidence type="ECO:0000256" key="4">
    <source>
        <dbReference type="ARBA" id="ARBA00022833"/>
    </source>
</evidence>
<keyword evidence="4 7" id="KW-0862">Zinc</keyword>
<comment type="catalytic activity">
    <reaction evidence="6">
        <text>hydrogencarbonate + H(+) = CO2 + H2O</text>
        <dbReference type="Rhea" id="RHEA:10748"/>
        <dbReference type="ChEBI" id="CHEBI:15377"/>
        <dbReference type="ChEBI" id="CHEBI:15378"/>
        <dbReference type="ChEBI" id="CHEBI:16526"/>
        <dbReference type="ChEBI" id="CHEBI:17544"/>
        <dbReference type="EC" id="4.2.1.1"/>
    </reaction>
</comment>
<reference evidence="8 9" key="1">
    <citation type="submission" date="2024-01" db="EMBL/GenBank/DDBJ databases">
        <title>Genomic insights into the taxonomy and metabolism of the cyanobacterium Pannus brasiliensis CCIBt3594.</title>
        <authorList>
            <person name="Machado M."/>
            <person name="Botero N.B."/>
            <person name="Andreote A.P.D."/>
            <person name="Feitosa A.M.T."/>
            <person name="Popin R."/>
            <person name="Sivonen K."/>
            <person name="Fiore M.F."/>
        </authorList>
    </citation>
    <scope>NUCLEOTIDE SEQUENCE [LARGE SCALE GENOMIC DNA]</scope>
    <source>
        <strain evidence="8 9">CCIBt3594</strain>
    </source>
</reference>
<evidence type="ECO:0000256" key="3">
    <source>
        <dbReference type="ARBA" id="ARBA00022723"/>
    </source>
</evidence>
<dbReference type="AlphaFoldDB" id="A0AAW9QLE0"/>
<comment type="caution">
    <text evidence="8">The sequence shown here is derived from an EMBL/GenBank/DDBJ whole genome shotgun (WGS) entry which is preliminary data.</text>
</comment>
<feature type="binding site" evidence="7">
    <location>
        <position position="150"/>
    </location>
    <ligand>
        <name>Zn(2+)</name>
        <dbReference type="ChEBI" id="CHEBI:29105"/>
    </ligand>
</feature>
<dbReference type="InterPro" id="IPR001765">
    <property type="entry name" value="Carbonic_anhydrase"/>
</dbReference>
<feature type="binding site" evidence="7">
    <location>
        <position position="153"/>
    </location>
    <ligand>
        <name>Zn(2+)</name>
        <dbReference type="ChEBI" id="CHEBI:29105"/>
    </ligand>
</feature>
<dbReference type="CDD" id="cd03378">
    <property type="entry name" value="beta_CA_cladeC"/>
    <property type="match status" value="1"/>
</dbReference>
<dbReference type="PROSITE" id="PS51318">
    <property type="entry name" value="TAT"/>
    <property type="match status" value="1"/>
</dbReference>
<dbReference type="PROSITE" id="PS00704">
    <property type="entry name" value="PROK_CO2_ANHYDRASE_1"/>
    <property type="match status" value="1"/>
</dbReference>
<keyword evidence="5" id="KW-0456">Lyase</keyword>
<evidence type="ECO:0000313" key="8">
    <source>
        <dbReference type="EMBL" id="MEG3435964.1"/>
    </source>
</evidence>
<protein>
    <recommendedName>
        <fullName evidence="2">carbonic anhydrase</fullName>
        <ecNumber evidence="2">4.2.1.1</ecNumber>
    </recommendedName>
</protein>
<dbReference type="GO" id="GO:0008270">
    <property type="term" value="F:zinc ion binding"/>
    <property type="evidence" value="ECO:0007669"/>
    <property type="project" value="InterPro"/>
</dbReference>
<dbReference type="InterPro" id="IPR006311">
    <property type="entry name" value="TAT_signal"/>
</dbReference>
<proteinExistence type="inferred from homology"/>
<comment type="cofactor">
    <cofactor evidence="7">
        <name>Zn(2+)</name>
        <dbReference type="ChEBI" id="CHEBI:29105"/>
    </cofactor>
    <text evidence="7">Binds 1 zinc ion per subunit.</text>
</comment>
<dbReference type="Pfam" id="PF00484">
    <property type="entry name" value="Pro_CA"/>
    <property type="match status" value="1"/>
</dbReference>
<feature type="binding site" evidence="7">
    <location>
        <position position="99"/>
    </location>
    <ligand>
        <name>Zn(2+)</name>
        <dbReference type="ChEBI" id="CHEBI:29105"/>
    </ligand>
</feature>
<dbReference type="Proteomes" id="UP001328733">
    <property type="component" value="Unassembled WGS sequence"/>
</dbReference>
<evidence type="ECO:0000256" key="6">
    <source>
        <dbReference type="ARBA" id="ARBA00048348"/>
    </source>
</evidence>
<evidence type="ECO:0000313" key="9">
    <source>
        <dbReference type="Proteomes" id="UP001328733"/>
    </source>
</evidence>
<dbReference type="PANTHER" id="PTHR11002:SF76">
    <property type="entry name" value="CARBONIC ANHYDRASE"/>
    <property type="match status" value="1"/>
</dbReference>